<evidence type="ECO:0000256" key="1">
    <source>
        <dbReference type="SAM" id="Phobius"/>
    </source>
</evidence>
<proteinExistence type="predicted"/>
<keyword evidence="1" id="KW-1133">Transmembrane helix</keyword>
<evidence type="ECO:0008006" key="4">
    <source>
        <dbReference type="Google" id="ProtNLM"/>
    </source>
</evidence>
<dbReference type="AlphaFoldDB" id="A0A2D6M0I4"/>
<sequence>MLFKLMFPGVIFHELAHYLACMLVGVKVYSVKLFDSKEAFVQHANPTTPQAIVISLAPFALNNVLGIWLLFFANELLLFYNPISLFFYWLAISLLFQSFPSDTDAMNSFTAARHALTKRLKHGKPLTRAAWLILSPIIFLPVLFLTGLLLVFDKSTFLKVLWLIAILLLSFDPGTAIAAINNFFI</sequence>
<reference evidence="3" key="1">
    <citation type="submission" date="2017-09" db="EMBL/GenBank/DDBJ databases">
        <title>The Reconstruction of 2,631 Draft Metagenome-Assembled Genomes from the Global Oceans.</title>
        <authorList>
            <person name="Tully B.J."/>
            <person name="Graham E.D."/>
            <person name="Heidelberg J.F."/>
        </authorList>
    </citation>
    <scope>NUCLEOTIDE SEQUENCE [LARGE SCALE GENOMIC DNA]</scope>
</reference>
<evidence type="ECO:0000313" key="2">
    <source>
        <dbReference type="EMBL" id="MAG21944.1"/>
    </source>
</evidence>
<gene>
    <name evidence="2" type="ORF">CL943_01380</name>
</gene>
<feature type="transmembrane region" description="Helical" evidence="1">
    <location>
        <begin position="77"/>
        <end position="96"/>
    </location>
</feature>
<dbReference type="Proteomes" id="UP000226592">
    <property type="component" value="Unassembled WGS sequence"/>
</dbReference>
<feature type="transmembrane region" description="Helical" evidence="1">
    <location>
        <begin position="162"/>
        <end position="184"/>
    </location>
</feature>
<feature type="transmembrane region" description="Helical" evidence="1">
    <location>
        <begin position="51"/>
        <end position="71"/>
    </location>
</feature>
<keyword evidence="1" id="KW-0472">Membrane</keyword>
<dbReference type="EMBL" id="NZBU01000005">
    <property type="protein sequence ID" value="MAG21944.1"/>
    <property type="molecule type" value="Genomic_DNA"/>
</dbReference>
<protein>
    <recommendedName>
        <fullName evidence="4">DUF3267 domain-containing protein</fullName>
    </recommendedName>
</protein>
<accession>A0A2D6M0I4</accession>
<feature type="transmembrane region" description="Helical" evidence="1">
    <location>
        <begin position="129"/>
        <end position="150"/>
    </location>
</feature>
<evidence type="ECO:0000313" key="3">
    <source>
        <dbReference type="Proteomes" id="UP000226592"/>
    </source>
</evidence>
<organism evidence="2 3">
    <name type="scientific">Candidatus Iainarchaeum sp</name>
    <dbReference type="NCBI Taxonomy" id="3101447"/>
    <lineage>
        <taxon>Archaea</taxon>
        <taxon>Candidatus Iainarchaeota</taxon>
        <taxon>Candidatus Iainarchaeia</taxon>
        <taxon>Candidatus Iainarchaeales</taxon>
        <taxon>Candidatus Iainarchaeaceae</taxon>
        <taxon>Candidatus Iainarchaeum</taxon>
    </lineage>
</organism>
<comment type="caution">
    <text evidence="2">The sequence shown here is derived from an EMBL/GenBank/DDBJ whole genome shotgun (WGS) entry which is preliminary data.</text>
</comment>
<keyword evidence="1" id="KW-0812">Transmembrane</keyword>
<name>A0A2D6M0I4_9ARCH</name>